<evidence type="ECO:0000313" key="1">
    <source>
        <dbReference type="EMBL" id="CCA16461.1"/>
    </source>
</evidence>
<reference evidence="1" key="2">
    <citation type="submission" date="2011-02" db="EMBL/GenBank/DDBJ databases">
        <authorList>
            <person name="MacLean D."/>
        </authorList>
    </citation>
    <scope>NUCLEOTIDE SEQUENCE</scope>
</reference>
<dbReference type="AlphaFoldDB" id="F0W5S0"/>
<gene>
    <name evidence="1" type="primary">AlNc14C22G2235</name>
    <name evidence="1" type="ORF">ALNC14_026040</name>
</gene>
<accession>F0W5S0</accession>
<name>F0W5S0_9STRA</name>
<reference evidence="1" key="1">
    <citation type="journal article" date="2011" name="PLoS Biol.">
        <title>Gene gain and loss during evolution of obligate parasitism in the white rust pathogen of Arabidopsis thaliana.</title>
        <authorList>
            <person name="Kemen E."/>
            <person name="Gardiner A."/>
            <person name="Schultz-Larsen T."/>
            <person name="Kemen A.C."/>
            <person name="Balmuth A.L."/>
            <person name="Robert-Seilaniantz A."/>
            <person name="Bailey K."/>
            <person name="Holub E."/>
            <person name="Studholme D.J."/>
            <person name="Maclean D."/>
            <person name="Jones J.D."/>
        </authorList>
    </citation>
    <scope>NUCLEOTIDE SEQUENCE</scope>
</reference>
<sequence>MNRMQASSKTVKKLAKVRPPNYGSTAITFGHVKQQRVRLVRLWPSQQIEKVESLGCSEKMAYLRVGYQKKINEGAAGAGLNTAVGLPAGPVKEFALLRCTNEVKNSTWTDPTECQLLLY</sequence>
<dbReference type="HOGENOM" id="CLU_2065825_0_0_1"/>
<protein>
    <submittedName>
        <fullName evidence="1">AlNc14C22G2235 protein</fullName>
    </submittedName>
</protein>
<dbReference type="EMBL" id="FR824067">
    <property type="protein sequence ID" value="CCA16461.1"/>
    <property type="molecule type" value="Genomic_DNA"/>
</dbReference>
<organism evidence="1">
    <name type="scientific">Albugo laibachii Nc14</name>
    <dbReference type="NCBI Taxonomy" id="890382"/>
    <lineage>
        <taxon>Eukaryota</taxon>
        <taxon>Sar</taxon>
        <taxon>Stramenopiles</taxon>
        <taxon>Oomycota</taxon>
        <taxon>Peronosporomycetes</taxon>
        <taxon>Albuginales</taxon>
        <taxon>Albuginaceae</taxon>
        <taxon>Albugo</taxon>
    </lineage>
</organism>
<proteinExistence type="predicted"/>